<dbReference type="RefSeq" id="WP_053968757.1">
    <property type="nucleotide sequence ID" value="NZ_JAWJXX010000002.1"/>
</dbReference>
<dbReference type="PATRIC" id="fig|1705562.3.peg.3513"/>
<reference evidence="3" key="2">
    <citation type="submission" date="2019-12" db="EMBL/GenBank/DDBJ databases">
        <title>The whole-genome sequencing of Haloarcula japonica strain pws8.</title>
        <authorList>
            <person name="Verma D.K."/>
            <person name="Gopal K."/>
            <person name="Prasad E.S."/>
        </authorList>
    </citation>
    <scope>NUCLEOTIDE SEQUENCE</scope>
    <source>
        <strain evidence="3">Pws8</strain>
    </source>
</reference>
<keyword evidence="4" id="KW-1185">Reference proteome</keyword>
<dbReference type="EMBL" id="LIUF01000004">
    <property type="protein sequence ID" value="KOX92547.1"/>
    <property type="molecule type" value="Genomic_DNA"/>
</dbReference>
<evidence type="ECO:0000313" key="4">
    <source>
        <dbReference type="Proteomes" id="UP000037729"/>
    </source>
</evidence>
<dbReference type="Proteomes" id="UP000037729">
    <property type="component" value="Unassembled WGS sequence"/>
</dbReference>
<proteinExistence type="predicted"/>
<protein>
    <submittedName>
        <fullName evidence="3">ArsR family transcriptional regulator</fullName>
    </submittedName>
</protein>
<dbReference type="InterPro" id="IPR036390">
    <property type="entry name" value="WH_DNA-bd_sf"/>
</dbReference>
<feature type="region of interest" description="Disordered" evidence="1">
    <location>
        <begin position="1"/>
        <end position="23"/>
    </location>
</feature>
<comment type="caution">
    <text evidence="2">The sequence shown here is derived from an EMBL/GenBank/DDBJ whole genome shotgun (WGS) entry which is preliminary data.</text>
</comment>
<dbReference type="Proteomes" id="UP000610611">
    <property type="component" value="Unassembled WGS sequence"/>
</dbReference>
<gene>
    <name evidence="2" type="ORF">AMS69_14490</name>
    <name evidence="3" type="ORF">GOC83_00840</name>
</gene>
<feature type="region of interest" description="Disordered" evidence="1">
    <location>
        <begin position="90"/>
        <end position="117"/>
    </location>
</feature>
<evidence type="ECO:0000313" key="3">
    <source>
        <dbReference type="EMBL" id="NLV04684.1"/>
    </source>
</evidence>
<dbReference type="AlphaFoldDB" id="A0A0M9AI54"/>
<dbReference type="SUPFAM" id="SSF46785">
    <property type="entry name" value="Winged helix' DNA-binding domain"/>
    <property type="match status" value="1"/>
</dbReference>
<dbReference type="STRING" id="1705562.AMS69_14490"/>
<reference evidence="2 4" key="1">
    <citation type="submission" date="2015-08" db="EMBL/GenBank/DDBJ databases">
        <title>Genomes of Isolates from Cabo Rojo, PR.</title>
        <authorList>
            <person name="Sanchez-Nieves R.L."/>
            <person name="Montalvo-Rodriguez R."/>
        </authorList>
    </citation>
    <scope>NUCLEOTIDE SEQUENCE [LARGE SCALE GENOMIC DNA]</scope>
    <source>
        <strain evidence="2 4">SL3</strain>
    </source>
</reference>
<evidence type="ECO:0000256" key="1">
    <source>
        <dbReference type="SAM" id="MobiDB-lite"/>
    </source>
</evidence>
<dbReference type="InterPro" id="IPR036388">
    <property type="entry name" value="WH-like_DNA-bd_sf"/>
</dbReference>
<dbReference type="EMBL" id="WOWB01000001">
    <property type="protein sequence ID" value="NLV04684.1"/>
    <property type="molecule type" value="Genomic_DNA"/>
</dbReference>
<feature type="compositionally biased region" description="Basic and acidic residues" evidence="1">
    <location>
        <begin position="1"/>
        <end position="10"/>
    </location>
</feature>
<dbReference type="Gene3D" id="1.10.10.10">
    <property type="entry name" value="Winged helix-like DNA-binding domain superfamily/Winged helix DNA-binding domain"/>
    <property type="match status" value="1"/>
</dbReference>
<accession>A0A0M9AI54</accession>
<dbReference type="OrthoDB" id="189973at2157"/>
<evidence type="ECO:0000313" key="2">
    <source>
        <dbReference type="EMBL" id="KOX92547.1"/>
    </source>
</evidence>
<sequence length="190" mass="21049">MSNTADDGRADGSPPSTAEFTPERVLSVFQDRTDQAKPLTATDVMDALGCSRKTAHNKLDILVERGELETRKVGARSRVWWIPFSQLVGTGTEPHQDREPPVERSIADADLPGTGETLDDRRTALRAAYDYLRENPDTDAGKLITEVFQEHPAGYKTADEWWDAIGPALEDLPQVDLAADHEHVWHYVGG</sequence>
<feature type="compositionally biased region" description="Basic and acidic residues" evidence="1">
    <location>
        <begin position="94"/>
        <end position="107"/>
    </location>
</feature>
<name>A0A0M9AI54_9EURY</name>
<organism evidence="2 4">
    <name type="scientific">Haloarcula rubripromontorii</name>
    <dbReference type="NCBI Taxonomy" id="1705562"/>
    <lineage>
        <taxon>Archaea</taxon>
        <taxon>Methanobacteriati</taxon>
        <taxon>Methanobacteriota</taxon>
        <taxon>Stenosarchaea group</taxon>
        <taxon>Halobacteria</taxon>
        <taxon>Halobacteriales</taxon>
        <taxon>Haloarculaceae</taxon>
        <taxon>Haloarcula</taxon>
    </lineage>
</organism>